<dbReference type="EMBL" id="MK814615">
    <property type="protein sequence ID" value="QCI04878.1"/>
    <property type="molecule type" value="Genomic_DNA"/>
</dbReference>
<keyword evidence="1" id="KW-1133">Transmembrane helix</keyword>
<keyword evidence="1" id="KW-0472">Membrane</keyword>
<reference evidence="2" key="1">
    <citation type="journal article" date="2019" name="Mol. Phylogenet. Evol.">
        <title>Morphological evolution and classification of the red algal order Ceramiales inferred using plastid phylogenomics.</title>
        <authorList>
            <person name="Diaz-Tapia P."/>
            <person name="Pasella M.M."/>
            <person name="Verbruggen H."/>
            <person name="Maggs C.A."/>
        </authorList>
    </citation>
    <scope>NUCLEOTIDE SEQUENCE</scope>
    <source>
        <strain evidence="2">PD2926</strain>
    </source>
</reference>
<protein>
    <submittedName>
        <fullName evidence="2">Preprotein-translocase subunit g</fullName>
    </submittedName>
</protein>
<accession>A0A4D6WQQ0</accession>
<dbReference type="AlphaFoldDB" id="A0A4D6WQQ0"/>
<organism evidence="2">
    <name type="scientific">Bornetia secundiflora</name>
    <dbReference type="NCBI Taxonomy" id="2575637"/>
    <lineage>
        <taxon>Eukaryota</taxon>
        <taxon>Rhodophyta</taxon>
        <taxon>Florideophyceae</taxon>
        <taxon>Rhodymeniophycidae</taxon>
        <taxon>Ceramiales</taxon>
        <taxon>Wrangeliaceae</taxon>
        <taxon>Bornetia</taxon>
    </lineage>
</organism>
<geneLocation type="plastid" evidence="2"/>
<evidence type="ECO:0000313" key="2">
    <source>
        <dbReference type="EMBL" id="QCI04878.1"/>
    </source>
</evidence>
<feature type="transmembrane region" description="Helical" evidence="1">
    <location>
        <begin position="6"/>
        <end position="23"/>
    </location>
</feature>
<gene>
    <name evidence="2" type="primary">secg</name>
</gene>
<proteinExistence type="predicted"/>
<name>A0A4D6WQQ0_9FLOR</name>
<reference evidence="2" key="2">
    <citation type="submission" date="2019-04" db="EMBL/GenBank/DDBJ databases">
        <authorList>
            <person name="Pasella M."/>
        </authorList>
    </citation>
    <scope>NUCLEOTIDE SEQUENCE</scope>
    <source>
        <strain evidence="2">PD2926</strain>
    </source>
</reference>
<keyword evidence="2" id="KW-0934">Plastid</keyword>
<sequence>MIKLMWYIASMLTILLILMNNPNSNVNNFMGSNPLLNFRGNQIIIVRLTICSIFLFIIFTVLSVNLFFF</sequence>
<feature type="transmembrane region" description="Helical" evidence="1">
    <location>
        <begin position="44"/>
        <end position="68"/>
    </location>
</feature>
<evidence type="ECO:0000256" key="1">
    <source>
        <dbReference type="SAM" id="Phobius"/>
    </source>
</evidence>
<keyword evidence="1" id="KW-0812">Transmembrane</keyword>